<dbReference type="EMBL" id="VUYU01000003">
    <property type="protein sequence ID" value="NHZ33318.1"/>
    <property type="molecule type" value="Genomic_DNA"/>
</dbReference>
<comment type="caution">
    <text evidence="1">The sequence shown here is derived from an EMBL/GenBank/DDBJ whole genome shotgun (WGS) entry which is preliminary data.</text>
</comment>
<reference evidence="1 2" key="1">
    <citation type="submission" date="2019-09" db="EMBL/GenBank/DDBJ databases">
        <title>Taxonomy of Antarctic Massilia spp.: description of Massilia rubra sp. nov., Massilia aquatica sp. nov., Massilia mucilaginosa sp. nov., Massilia frigida sp. nov. isolated from streams, lakes and regoliths.</title>
        <authorList>
            <person name="Holochova P."/>
            <person name="Sedlacek I."/>
            <person name="Kralova S."/>
            <person name="Maslanova I."/>
            <person name="Busse H.-J."/>
            <person name="Stankova E."/>
            <person name="Vrbovska V."/>
            <person name="Kovarovic V."/>
            <person name="Bartak M."/>
            <person name="Svec P."/>
            <person name="Pantucek R."/>
        </authorList>
    </citation>
    <scope>NUCLEOTIDE SEQUENCE [LARGE SCALE GENOMIC DNA]</scope>
    <source>
        <strain evidence="1 2">CCM 8692</strain>
    </source>
</reference>
<dbReference type="Gene3D" id="3.90.226.10">
    <property type="entry name" value="2-enoyl-CoA Hydratase, Chain A, domain 1"/>
    <property type="match status" value="1"/>
</dbReference>
<organism evidence="1 2">
    <name type="scientific">Massilia rubra</name>
    <dbReference type="NCBI Taxonomy" id="2607910"/>
    <lineage>
        <taxon>Bacteria</taxon>
        <taxon>Pseudomonadati</taxon>
        <taxon>Pseudomonadota</taxon>
        <taxon>Betaproteobacteria</taxon>
        <taxon>Burkholderiales</taxon>
        <taxon>Oxalobacteraceae</taxon>
        <taxon>Telluria group</taxon>
        <taxon>Massilia</taxon>
    </lineage>
</organism>
<evidence type="ECO:0008006" key="3">
    <source>
        <dbReference type="Google" id="ProtNLM"/>
    </source>
</evidence>
<dbReference type="InterPro" id="IPR029045">
    <property type="entry name" value="ClpP/crotonase-like_dom_sf"/>
</dbReference>
<gene>
    <name evidence="1" type="ORF">F0185_06905</name>
</gene>
<dbReference type="Proteomes" id="UP000785613">
    <property type="component" value="Unassembled WGS sequence"/>
</dbReference>
<keyword evidence="2" id="KW-1185">Reference proteome</keyword>
<evidence type="ECO:0000313" key="1">
    <source>
        <dbReference type="EMBL" id="NHZ33318.1"/>
    </source>
</evidence>
<dbReference type="SUPFAM" id="SSF52096">
    <property type="entry name" value="ClpP/crotonase"/>
    <property type="match status" value="1"/>
</dbReference>
<dbReference type="Gene3D" id="3.30.750.44">
    <property type="match status" value="1"/>
</dbReference>
<dbReference type="RefSeq" id="WP_167222826.1">
    <property type="nucleotide sequence ID" value="NZ_VUYU01000003.1"/>
</dbReference>
<evidence type="ECO:0000313" key="2">
    <source>
        <dbReference type="Proteomes" id="UP000785613"/>
    </source>
</evidence>
<name>A0ABX0LKZ0_9BURK</name>
<accession>A0ABX0LKZ0</accession>
<proteinExistence type="predicted"/>
<sequence>MVVGETTGGGTNPVSWYGVGYGIVVAIPMGRVTNPITKTSWNHVGVKPDIAAPTAQTLKTAHVAILRTLVSAAKEDGERTKLQRVLAMVEKGESEKPIYTLRGER</sequence>
<protein>
    <recommendedName>
        <fullName evidence="3">Tail specific protease domain-containing protein</fullName>
    </recommendedName>
</protein>